<protein>
    <recommendedName>
        <fullName evidence="3">WD40-like beta Propeller containing protein</fullName>
    </recommendedName>
</protein>
<evidence type="ECO:0008006" key="3">
    <source>
        <dbReference type="Google" id="ProtNLM"/>
    </source>
</evidence>
<organism evidence="1 2">
    <name type="scientific">Syntrophobotulus glycolicus (strain DSM 8271 / FlGlyR)</name>
    <dbReference type="NCBI Taxonomy" id="645991"/>
    <lineage>
        <taxon>Bacteria</taxon>
        <taxon>Bacillati</taxon>
        <taxon>Bacillota</taxon>
        <taxon>Clostridia</taxon>
        <taxon>Eubacteriales</taxon>
        <taxon>Desulfitobacteriaceae</taxon>
        <taxon>Syntrophobotulus</taxon>
    </lineage>
</organism>
<dbReference type="InterPro" id="IPR011042">
    <property type="entry name" value="6-blade_b-propeller_TolB-like"/>
</dbReference>
<dbReference type="SUPFAM" id="SSF82171">
    <property type="entry name" value="DPP6 N-terminal domain-like"/>
    <property type="match status" value="1"/>
</dbReference>
<reference evidence="1 2" key="1">
    <citation type="journal article" date="2011" name="Stand. Genomic Sci.">
        <title>Complete genome sequence of Syntrophobotulus glycolicus type strain (FlGlyR).</title>
        <authorList>
            <person name="Han C."/>
            <person name="Mwirichia R."/>
            <person name="Chertkov O."/>
            <person name="Held B."/>
            <person name="Lapidus A."/>
            <person name="Nolan M."/>
            <person name="Lucas S."/>
            <person name="Hammon N."/>
            <person name="Deshpande S."/>
            <person name="Cheng J.F."/>
            <person name="Tapia R."/>
            <person name="Goodwin L."/>
            <person name="Pitluck S."/>
            <person name="Huntemann M."/>
            <person name="Liolios K."/>
            <person name="Ivanova N."/>
            <person name="Pagani I."/>
            <person name="Mavromatis K."/>
            <person name="Ovchinikova G."/>
            <person name="Pati A."/>
            <person name="Chen A."/>
            <person name="Palaniappan K."/>
            <person name="Land M."/>
            <person name="Hauser L."/>
            <person name="Brambilla E.M."/>
            <person name="Rohde M."/>
            <person name="Spring S."/>
            <person name="Sikorski J."/>
            <person name="Goker M."/>
            <person name="Woyke T."/>
            <person name="Bristow J."/>
            <person name="Eisen J.A."/>
            <person name="Markowitz V."/>
            <person name="Hugenholtz P."/>
            <person name="Kyrpides N.C."/>
            <person name="Klenk H.P."/>
            <person name="Detter J.C."/>
        </authorList>
    </citation>
    <scope>NUCLEOTIDE SEQUENCE [LARGE SCALE GENOMIC DNA]</scope>
    <source>
        <strain evidence="2">DSM 8271 / FlGlyR</strain>
    </source>
</reference>
<name>F0SXW4_SYNGF</name>
<dbReference type="EMBL" id="CP002547">
    <property type="protein sequence ID" value="ADY57025.1"/>
    <property type="molecule type" value="Genomic_DNA"/>
</dbReference>
<reference evidence="2" key="2">
    <citation type="submission" date="2011-02" db="EMBL/GenBank/DDBJ databases">
        <title>The complete genome of Syntrophobotulus glycolicus DSM 8271.</title>
        <authorList>
            <person name="Lucas S."/>
            <person name="Copeland A."/>
            <person name="Lapidus A."/>
            <person name="Bruce D."/>
            <person name="Goodwin L."/>
            <person name="Pitluck S."/>
            <person name="Kyrpides N."/>
            <person name="Mavromatis K."/>
            <person name="Pagani I."/>
            <person name="Ivanova N."/>
            <person name="Mikhailova N."/>
            <person name="Chertkov O."/>
            <person name="Held B."/>
            <person name="Detter J.C."/>
            <person name="Tapia R."/>
            <person name="Han C."/>
            <person name="Land M."/>
            <person name="Hauser L."/>
            <person name="Markowitz V."/>
            <person name="Cheng J.-F."/>
            <person name="Hugenholtz P."/>
            <person name="Woyke T."/>
            <person name="Wu D."/>
            <person name="Spring S."/>
            <person name="Schroeder M."/>
            <person name="Brambilla E."/>
            <person name="Klenk H.-P."/>
            <person name="Eisen J.A."/>
        </authorList>
    </citation>
    <scope>NUCLEOTIDE SEQUENCE [LARGE SCALE GENOMIC DNA]</scope>
    <source>
        <strain evidence="2">DSM 8271 / FlGlyR</strain>
    </source>
</reference>
<dbReference type="Gene3D" id="2.120.10.30">
    <property type="entry name" value="TolB, C-terminal domain"/>
    <property type="match status" value="1"/>
</dbReference>
<dbReference type="Proteomes" id="UP000007488">
    <property type="component" value="Chromosome"/>
</dbReference>
<dbReference type="RefSeq" id="WP_013625845.1">
    <property type="nucleotide sequence ID" value="NC_015172.1"/>
</dbReference>
<gene>
    <name evidence="1" type="ordered locus">Sgly_2753</name>
</gene>
<accession>F0SXW4</accession>
<dbReference type="KEGG" id="sgy:Sgly_2753"/>
<proteinExistence type="predicted"/>
<dbReference type="HOGENOM" id="CLU_1146734_0_0_9"/>
<evidence type="ECO:0000313" key="1">
    <source>
        <dbReference type="EMBL" id="ADY57025.1"/>
    </source>
</evidence>
<evidence type="ECO:0000313" key="2">
    <source>
        <dbReference type="Proteomes" id="UP000007488"/>
    </source>
</evidence>
<sequence length="242" mass="27561">MKTIGYQNWKKAFFYDRASLSLTDNYTKKSEVDFIRYSSDMEYLAEVRKDDLYISNNQLKESKKIDTSSQYSSLSWSKDNAKLVYISNSGSNINIIDRDSLQKQTLTGGKDFQCPDGWVELMWCYFLPNNTDIFVHILGENNDSIAIIDSTGAKKPKLFPENGSITTWGGISDHLIVYAVNENESKEEKLICYDYLADQRHVIHNSTELIVSAGFSPDENSVFLATLLKGGESEQLYTFNLN</sequence>
<keyword evidence="2" id="KW-1185">Reference proteome</keyword>
<dbReference type="AlphaFoldDB" id="F0SXW4"/>